<evidence type="ECO:0000256" key="2">
    <source>
        <dbReference type="ARBA" id="ARBA00004184"/>
    </source>
</evidence>
<evidence type="ECO:0000256" key="9">
    <source>
        <dbReference type="ARBA" id="ARBA00030215"/>
    </source>
</evidence>
<keyword evidence="7" id="KW-0472">Membrane</keyword>
<evidence type="ECO:0000256" key="1">
    <source>
        <dbReference type="ARBA" id="ARBA00003543"/>
    </source>
</evidence>
<dbReference type="CDD" id="cd12152">
    <property type="entry name" value="F1-ATPase_delta"/>
    <property type="match status" value="1"/>
</dbReference>
<dbReference type="GO" id="GO:0046933">
    <property type="term" value="F:proton-transporting ATP synthase activity, rotational mechanism"/>
    <property type="evidence" value="ECO:0007669"/>
    <property type="project" value="InterPro"/>
</dbReference>
<evidence type="ECO:0000256" key="6">
    <source>
        <dbReference type="ARBA" id="ARBA00023065"/>
    </source>
</evidence>
<comment type="caution">
    <text evidence="12">The sequence shown here is derived from an EMBL/GenBank/DDBJ whole genome shotgun (WGS) entry which is preliminary data.</text>
</comment>
<reference evidence="12 13" key="1">
    <citation type="journal article" date="2010" name="Int. J. Syst. Evol. Microbiol.">
        <title>Thiohalobacter thiocyanaticus gen. nov., sp. nov., a moderately halophilic, sulfur-oxidizing gammaproteobacterium from hypersaline lakes, that utilizes thiocyanate.</title>
        <authorList>
            <person name="Sorokin D.Y."/>
            <person name="Kovaleva O.L."/>
            <person name="Tourova T.P."/>
            <person name="Muyzer G."/>
        </authorList>
    </citation>
    <scope>NUCLEOTIDE SEQUENCE [LARGE SCALE GENOMIC DNA]</scope>
    <source>
        <strain evidence="12 13">Hrh1</strain>
    </source>
</reference>
<evidence type="ECO:0000259" key="11">
    <source>
        <dbReference type="Pfam" id="PF02823"/>
    </source>
</evidence>
<evidence type="ECO:0000256" key="8">
    <source>
        <dbReference type="ARBA" id="ARBA00023196"/>
    </source>
</evidence>
<evidence type="ECO:0000313" key="13">
    <source>
        <dbReference type="Proteomes" id="UP000287798"/>
    </source>
</evidence>
<keyword evidence="8" id="KW-0139">CF(1)</keyword>
<dbReference type="GO" id="GO:0045259">
    <property type="term" value="C:proton-transporting ATP synthase complex"/>
    <property type="evidence" value="ECO:0007669"/>
    <property type="project" value="UniProtKB-KW"/>
</dbReference>
<comment type="similarity">
    <text evidence="3">Belongs to the ATPase epsilon chain family.</text>
</comment>
<evidence type="ECO:0000256" key="10">
    <source>
        <dbReference type="ARBA" id="ARBA00031795"/>
    </source>
</evidence>
<comment type="subcellular location">
    <subcellularLocation>
        <location evidence="2">Endomembrane system</location>
        <topology evidence="2">Peripheral membrane protein</topology>
    </subcellularLocation>
</comment>
<dbReference type="InterPro" id="IPR001469">
    <property type="entry name" value="ATP_synth_F1_dsu/esu"/>
</dbReference>
<evidence type="ECO:0000313" key="12">
    <source>
        <dbReference type="EMBL" id="RRQ22994.1"/>
    </source>
</evidence>
<proteinExistence type="inferred from homology"/>
<evidence type="ECO:0000256" key="7">
    <source>
        <dbReference type="ARBA" id="ARBA00023136"/>
    </source>
</evidence>
<gene>
    <name evidence="12" type="ORF">D6C00_02830</name>
</gene>
<dbReference type="Proteomes" id="UP000287798">
    <property type="component" value="Unassembled WGS sequence"/>
</dbReference>
<keyword evidence="13" id="KW-1185">Reference proteome</keyword>
<evidence type="ECO:0000256" key="3">
    <source>
        <dbReference type="ARBA" id="ARBA00005712"/>
    </source>
</evidence>
<dbReference type="EMBL" id="QZMU01000001">
    <property type="protein sequence ID" value="RRQ22994.1"/>
    <property type="molecule type" value="Genomic_DNA"/>
</dbReference>
<feature type="domain" description="ATP synthase F1 complex delta/epsilon subunit N-terminal" evidence="11">
    <location>
        <begin position="1"/>
        <end position="77"/>
    </location>
</feature>
<evidence type="ECO:0000256" key="5">
    <source>
        <dbReference type="ARBA" id="ARBA00022448"/>
    </source>
</evidence>
<protein>
    <recommendedName>
        <fullName evidence="4">ATP synthase epsilon chain</fullName>
    </recommendedName>
    <alternativeName>
        <fullName evidence="10">ATP synthase F1 sector epsilon subunit</fullName>
    </alternativeName>
    <alternativeName>
        <fullName evidence="9">F-ATPase epsilon subunit</fullName>
    </alternativeName>
</protein>
<evidence type="ECO:0000256" key="4">
    <source>
        <dbReference type="ARBA" id="ARBA00014480"/>
    </source>
</evidence>
<dbReference type="InterPro" id="IPR036771">
    <property type="entry name" value="ATPsynth_dsu/esu_N"/>
</dbReference>
<dbReference type="AlphaFoldDB" id="A0A426QMK2"/>
<organism evidence="12 13">
    <name type="scientific">Thiohalobacter thiocyanaticus</name>
    <dbReference type="NCBI Taxonomy" id="585455"/>
    <lineage>
        <taxon>Bacteria</taxon>
        <taxon>Pseudomonadati</taxon>
        <taxon>Pseudomonadota</taxon>
        <taxon>Gammaproteobacteria</taxon>
        <taxon>Thiohalobacterales</taxon>
        <taxon>Thiohalobacteraceae</taxon>
        <taxon>Thiohalobacter</taxon>
    </lineage>
</organism>
<dbReference type="InterPro" id="IPR024037">
    <property type="entry name" value="Alt_ATP_synth_F1_esu"/>
</dbReference>
<comment type="function">
    <text evidence="1">Produces ATP from ADP in the presence of a proton gradient across the membrane.</text>
</comment>
<dbReference type="InterPro" id="IPR020546">
    <property type="entry name" value="ATP_synth_F1_dsu/esu_N"/>
</dbReference>
<dbReference type="Gene3D" id="2.60.15.10">
    <property type="entry name" value="F0F1 ATP synthase delta/epsilon subunit, N-terminal"/>
    <property type="match status" value="1"/>
</dbReference>
<dbReference type="NCBIfam" id="TIGR03166">
    <property type="entry name" value="alt_F1F0_F1_eps"/>
    <property type="match status" value="1"/>
</dbReference>
<keyword evidence="5" id="KW-0813">Transport</keyword>
<dbReference type="GO" id="GO:0012505">
    <property type="term" value="C:endomembrane system"/>
    <property type="evidence" value="ECO:0007669"/>
    <property type="project" value="UniProtKB-SubCell"/>
</dbReference>
<dbReference type="OrthoDB" id="8546953at2"/>
<keyword evidence="6" id="KW-0406">Ion transport</keyword>
<accession>A0A426QMK2</accession>
<keyword evidence="8" id="KW-0066">ATP synthesis</keyword>
<sequence length="131" mass="14637">MRLQVLLPTEVLVDTKVVKVIAEAENGAFCLLPRHVDFVAALVPGVLSFFTPTEEERFAALDEGVLVKCGRDVFVSAFDGVRGTDLGRLQALVEARFLELDEHERRTRTALARLEAGTLRGFRELQERFHG</sequence>
<name>A0A426QMK2_9GAMM</name>
<dbReference type="Pfam" id="PF02823">
    <property type="entry name" value="ATP-synt_DE_N"/>
    <property type="match status" value="1"/>
</dbReference>
<dbReference type="SUPFAM" id="SSF51344">
    <property type="entry name" value="Epsilon subunit of F1F0-ATP synthase N-terminal domain"/>
    <property type="match status" value="1"/>
</dbReference>
<dbReference type="NCBIfam" id="NF004871">
    <property type="entry name" value="PRK06228.1"/>
    <property type="match status" value="1"/>
</dbReference>